<evidence type="ECO:0000256" key="2">
    <source>
        <dbReference type="ARBA" id="ARBA00022692"/>
    </source>
</evidence>
<dbReference type="GO" id="GO:0016020">
    <property type="term" value="C:membrane"/>
    <property type="evidence" value="ECO:0007669"/>
    <property type="project" value="UniProtKB-SubCell"/>
</dbReference>
<keyword evidence="4" id="KW-1133">Transmembrane helix</keyword>
<protein>
    <recommendedName>
        <fullName evidence="9">SEFIR domain-containing protein</fullName>
    </recommendedName>
</protein>
<evidence type="ECO:0000256" key="1">
    <source>
        <dbReference type="ARBA" id="ARBA00004479"/>
    </source>
</evidence>
<dbReference type="InterPro" id="IPR039465">
    <property type="entry name" value="IL-17_rcpt-like"/>
</dbReference>
<evidence type="ECO:0000256" key="8">
    <source>
        <dbReference type="SAM" id="MobiDB-lite"/>
    </source>
</evidence>
<dbReference type="Ensembl" id="ENSCCRT00010119567.1">
    <property type="protein sequence ID" value="ENSCCRP00010107467.1"/>
    <property type="gene ID" value="ENSCCRG00010047396.1"/>
</dbReference>
<comment type="subcellular location">
    <subcellularLocation>
        <location evidence="1">Membrane</location>
        <topology evidence="1">Single-pass type I membrane protein</topology>
    </subcellularLocation>
</comment>
<keyword evidence="3" id="KW-0732">Signal</keyword>
<sequence length="720" mass="79925">MKHFFRYPPPPLLSHSHSLSLSLCSFSLLRTEWWDSVESIQCVFVCVCESVMSVWLLLLVSVPLCIFTQALERIELRADHALTCGQGIIQCEVKLGGPTCIQDDEHVYVSSLDAYIVQCQKQQTWSLCLKVLVNVTVTGADQPVTGDGSGDEGTEEMHAVAVCVCYTYSSQRHSSMLRFTVRSSAFDDSTTLQVWMSFVVNIPKAELGSFVLIHSSYSNSTKRVILPSEEEACSKGLDTIFCKVAPKLHKKTDTVTGEMILSVANADQERFQEFNVCQKLDRKGPCVKVKWKNAGHEFKISLSSVAPCLCFEIWGQFLRTEYCPFLNETAVSGSSVSVSLAENKTRHKQPALVWSLSAPCRLEAQLWLCRKGSGLDSSCHAVSGRPQVHTRLNDSWKETDHRHWQLEGEFLQVDRHPSLCLQVKVAGLDGYLGPVCPFEVSRARWSVPLVLCALLVCLSVLAAYAVQGTLKSCVFRWLKVDDVKPAVRGVEVLLVCPPDADCTVTEPVCRLCSSLSAVGFSVSLDLWSRSEISALGPVPWLHSCLDRVQRRGGKAVLVLTQAACERAEEWGCRVAQRKPEEERQTWVNRGVQSLTCSEVFDASLSCILADYLLGRAGERFMLLRFDGQSTVTALPEFFRELPLFSLPSQSLDFIMELRRGAGKGRRVSERWGQAVASRAVSRSLRGLPQDSVEPEAERSLGNCPATGRPVEPCSPHQTKH</sequence>
<evidence type="ECO:0000256" key="6">
    <source>
        <dbReference type="ARBA" id="ARBA00023170"/>
    </source>
</evidence>
<dbReference type="Gene3D" id="3.40.50.11530">
    <property type="match status" value="1"/>
</dbReference>
<keyword evidence="6" id="KW-0675">Receptor</keyword>
<accession>A0A8C1PGM7</accession>
<dbReference type="AlphaFoldDB" id="A0A8C1PGM7"/>
<evidence type="ECO:0000256" key="7">
    <source>
        <dbReference type="ARBA" id="ARBA00023180"/>
    </source>
</evidence>
<evidence type="ECO:0000256" key="5">
    <source>
        <dbReference type="ARBA" id="ARBA00023136"/>
    </source>
</evidence>
<evidence type="ECO:0000256" key="3">
    <source>
        <dbReference type="ARBA" id="ARBA00022729"/>
    </source>
</evidence>
<evidence type="ECO:0000313" key="10">
    <source>
        <dbReference type="Ensembl" id="ENSCCRP00010107467.1"/>
    </source>
</evidence>
<dbReference type="InterPro" id="IPR013568">
    <property type="entry name" value="SEFIR_dom"/>
</dbReference>
<dbReference type="PANTHER" id="PTHR15583">
    <property type="entry name" value="INTERLEUKIN-17 RECEPTOR"/>
    <property type="match status" value="1"/>
</dbReference>
<name>A0A8C1PGM7_CYPCA</name>
<keyword evidence="11" id="KW-1185">Reference proteome</keyword>
<dbReference type="PROSITE" id="PS51534">
    <property type="entry name" value="SEFIR"/>
    <property type="match status" value="1"/>
</dbReference>
<evidence type="ECO:0000313" key="11">
    <source>
        <dbReference type="Proteomes" id="UP000694427"/>
    </source>
</evidence>
<evidence type="ECO:0000259" key="9">
    <source>
        <dbReference type="PROSITE" id="PS51534"/>
    </source>
</evidence>
<keyword evidence="7" id="KW-0325">Glycoprotein</keyword>
<dbReference type="Proteomes" id="UP000694427">
    <property type="component" value="Unplaced"/>
</dbReference>
<proteinExistence type="predicted"/>
<dbReference type="PANTHER" id="PTHR15583:SF12">
    <property type="entry name" value="INTERLEUKIN-17 RECEPTOR C"/>
    <property type="match status" value="1"/>
</dbReference>
<reference evidence="10" key="1">
    <citation type="submission" date="2025-08" db="UniProtKB">
        <authorList>
            <consortium name="Ensembl"/>
        </authorList>
    </citation>
    <scope>IDENTIFICATION</scope>
</reference>
<keyword evidence="5" id="KW-0472">Membrane</keyword>
<dbReference type="Pfam" id="PF08357">
    <property type="entry name" value="SEFIR"/>
    <property type="match status" value="1"/>
</dbReference>
<organism evidence="10 11">
    <name type="scientific">Cyprinus carpio</name>
    <name type="common">Common carp</name>
    <dbReference type="NCBI Taxonomy" id="7962"/>
    <lineage>
        <taxon>Eukaryota</taxon>
        <taxon>Metazoa</taxon>
        <taxon>Chordata</taxon>
        <taxon>Craniata</taxon>
        <taxon>Vertebrata</taxon>
        <taxon>Euteleostomi</taxon>
        <taxon>Actinopterygii</taxon>
        <taxon>Neopterygii</taxon>
        <taxon>Teleostei</taxon>
        <taxon>Ostariophysi</taxon>
        <taxon>Cypriniformes</taxon>
        <taxon>Cyprinidae</taxon>
        <taxon>Cyprininae</taxon>
        <taxon>Cyprinus</taxon>
    </lineage>
</organism>
<evidence type="ECO:0000256" key="4">
    <source>
        <dbReference type="ARBA" id="ARBA00022989"/>
    </source>
</evidence>
<feature type="region of interest" description="Disordered" evidence="8">
    <location>
        <begin position="685"/>
        <end position="720"/>
    </location>
</feature>
<reference evidence="10" key="2">
    <citation type="submission" date="2025-09" db="UniProtKB">
        <authorList>
            <consortium name="Ensembl"/>
        </authorList>
    </citation>
    <scope>IDENTIFICATION</scope>
</reference>
<keyword evidence="2" id="KW-0812">Transmembrane</keyword>
<dbReference type="GO" id="GO:0030368">
    <property type="term" value="F:interleukin-17 receptor activity"/>
    <property type="evidence" value="ECO:0007669"/>
    <property type="project" value="InterPro"/>
</dbReference>
<feature type="domain" description="SEFIR" evidence="9">
    <location>
        <begin position="489"/>
        <end position="655"/>
    </location>
</feature>